<dbReference type="PANTHER" id="PTHR35894:SF1">
    <property type="entry name" value="PHOSPHORIBULOKINASE _ URIDINE KINASE FAMILY"/>
    <property type="match status" value="1"/>
</dbReference>
<dbReference type="EMBL" id="QMIF01000116">
    <property type="protein sequence ID" value="TVM28446.1"/>
    <property type="molecule type" value="Genomic_DNA"/>
</dbReference>
<name>A0A6P1ZBM6_9BACT</name>
<evidence type="ECO:0000313" key="1">
    <source>
        <dbReference type="EMBL" id="TVM28446.1"/>
    </source>
</evidence>
<sequence>MYLNYSGLDNEPFHITPDPKVMFLSPSHKEEMGAILYGVEKRTGLIPNTGEKGMGKTPVVRATIDVCDQSRNRLVCIFNTGVDCVSLLRMFIAELSPESAIEPGADESRLLDQQHRILIEEYSAGST</sequence>
<dbReference type="Proteomes" id="UP000434052">
    <property type="component" value="Unassembled WGS sequence"/>
</dbReference>
<reference evidence="1 2" key="1">
    <citation type="submission" date="2018-06" db="EMBL/GenBank/DDBJ databases">
        <title>Complete genome of Desulfovibrio marinus P48SEP.</title>
        <authorList>
            <person name="Crispim J.S."/>
            <person name="Vidigal P.M.P."/>
            <person name="Silva L.C.F."/>
            <person name="Araujo L.C."/>
            <person name="Laguardia C.N."/>
            <person name="Dias R.S."/>
            <person name="Sousa M.P."/>
            <person name="Paula S.O."/>
            <person name="Silva C."/>
        </authorList>
    </citation>
    <scope>NUCLEOTIDE SEQUENCE [LARGE SCALE GENOMIC DNA]</scope>
    <source>
        <strain evidence="1 2">P48SEP</strain>
    </source>
</reference>
<dbReference type="AlphaFoldDB" id="A0A6P1ZBM6"/>
<dbReference type="InterPro" id="IPR052026">
    <property type="entry name" value="ExeA_AAA_ATPase_DNA-bind"/>
</dbReference>
<protein>
    <submittedName>
        <fullName evidence="1">Peptidoglycan-binding protein</fullName>
    </submittedName>
</protein>
<feature type="non-terminal residue" evidence="1">
    <location>
        <position position="127"/>
    </location>
</feature>
<comment type="caution">
    <text evidence="1">The sequence shown here is derived from an EMBL/GenBank/DDBJ whole genome shotgun (WGS) entry which is preliminary data.</text>
</comment>
<accession>A0A6P1ZBM6</accession>
<proteinExistence type="predicted"/>
<organism evidence="1 2">
    <name type="scientific">Oceanidesulfovibrio marinus</name>
    <dbReference type="NCBI Taxonomy" id="370038"/>
    <lineage>
        <taxon>Bacteria</taxon>
        <taxon>Pseudomonadati</taxon>
        <taxon>Thermodesulfobacteriota</taxon>
        <taxon>Desulfovibrionia</taxon>
        <taxon>Desulfovibrionales</taxon>
        <taxon>Desulfovibrionaceae</taxon>
        <taxon>Oceanidesulfovibrio</taxon>
    </lineage>
</organism>
<dbReference type="PANTHER" id="PTHR35894">
    <property type="entry name" value="GENERAL SECRETION PATHWAY PROTEIN A-RELATED"/>
    <property type="match status" value="1"/>
</dbReference>
<evidence type="ECO:0000313" key="2">
    <source>
        <dbReference type="Proteomes" id="UP000434052"/>
    </source>
</evidence>
<gene>
    <name evidence="1" type="ORF">DQK91_22300</name>
</gene>